<keyword evidence="7" id="KW-0663">Pyridoxal phosphate</keyword>
<dbReference type="InterPro" id="IPR050106">
    <property type="entry name" value="HistidinolP_aminotransfase"/>
</dbReference>
<evidence type="ECO:0000256" key="6">
    <source>
        <dbReference type="ARBA" id="ARBA00022679"/>
    </source>
</evidence>
<comment type="similarity">
    <text evidence="2">Belongs to the class-II pyridoxal-phosphate-dependent aminotransferase family. Histidinol-phosphate aminotransferase subfamily.</text>
</comment>
<dbReference type="EMBL" id="CAJNIZ010038680">
    <property type="protein sequence ID" value="CAE7581194.1"/>
    <property type="molecule type" value="Genomic_DNA"/>
</dbReference>
<dbReference type="EC" id="2.6.1.9" evidence="3"/>
<protein>
    <recommendedName>
        <fullName evidence="3">histidinol-phosphate transaminase</fullName>
        <ecNumber evidence="3">2.6.1.9</ecNumber>
    </recommendedName>
</protein>
<dbReference type="InterPro" id="IPR015424">
    <property type="entry name" value="PyrdxlP-dep_Trfase"/>
</dbReference>
<dbReference type="InterPro" id="IPR015422">
    <property type="entry name" value="PyrdxlP-dep_Trfase_small"/>
</dbReference>
<dbReference type="Gene3D" id="3.90.1150.10">
    <property type="entry name" value="Aspartate Aminotransferase, domain 1"/>
    <property type="match status" value="1"/>
</dbReference>
<evidence type="ECO:0000313" key="12">
    <source>
        <dbReference type="Proteomes" id="UP000649617"/>
    </source>
</evidence>
<comment type="pathway">
    <text evidence="1">Amino-acid biosynthesis; L-histidine biosynthesis; L-histidine from 5-phospho-alpha-D-ribose 1-diphosphate: step 7/9.</text>
</comment>
<evidence type="ECO:0000259" key="10">
    <source>
        <dbReference type="Pfam" id="PF00155"/>
    </source>
</evidence>
<dbReference type="InterPro" id="IPR015421">
    <property type="entry name" value="PyrdxlP-dep_Trfase_major"/>
</dbReference>
<dbReference type="Gene3D" id="3.40.640.10">
    <property type="entry name" value="Type I PLP-dependent aspartate aminotransferase-like (Major domain)"/>
    <property type="match status" value="1"/>
</dbReference>
<proteinExistence type="inferred from homology"/>
<evidence type="ECO:0000256" key="8">
    <source>
        <dbReference type="ARBA" id="ARBA00023102"/>
    </source>
</evidence>
<sequence length="214" mass="23371">VKDPDFGARLAEVRGRAPATIFAIDETYMGFTEGSEDDQLLLSLAEEYDNVVLIRSLSKVEGLAAVRLGWAQSTPNTVRAISEGLPFAGQLYISELALAGALAALRGPAAPEHRRQVRKFYEEEQQWLREQLEEIGFETFASQAPFFVLRGPADALQAAVKAGAAVQRFDFPGDQGSERRSAVCLVADRASNETTLRCLVPEKEEDPLAWAAGM</sequence>
<evidence type="ECO:0000256" key="2">
    <source>
        <dbReference type="ARBA" id="ARBA00007970"/>
    </source>
</evidence>
<keyword evidence="5" id="KW-0028">Amino-acid biosynthesis</keyword>
<gene>
    <name evidence="11" type="primary">hisC</name>
    <name evidence="11" type="ORF">SPIL2461_LOCUS15578</name>
</gene>
<keyword evidence="12" id="KW-1185">Reference proteome</keyword>
<dbReference type="PANTHER" id="PTHR43643">
    <property type="entry name" value="HISTIDINOL-PHOSPHATE AMINOTRANSFERASE 2"/>
    <property type="match status" value="1"/>
</dbReference>
<evidence type="ECO:0000256" key="5">
    <source>
        <dbReference type="ARBA" id="ARBA00022605"/>
    </source>
</evidence>
<dbReference type="Proteomes" id="UP000649617">
    <property type="component" value="Unassembled WGS sequence"/>
</dbReference>
<dbReference type="GO" id="GO:0004400">
    <property type="term" value="F:histidinol-phosphate transaminase activity"/>
    <property type="evidence" value="ECO:0007669"/>
    <property type="project" value="UniProtKB-EC"/>
</dbReference>
<reference evidence="11" key="1">
    <citation type="submission" date="2021-02" db="EMBL/GenBank/DDBJ databases">
        <authorList>
            <person name="Dougan E. K."/>
            <person name="Rhodes N."/>
            <person name="Thang M."/>
            <person name="Chan C."/>
        </authorList>
    </citation>
    <scope>NUCLEOTIDE SEQUENCE</scope>
</reference>
<feature type="domain" description="Aminotransferase class I/classII large" evidence="10">
    <location>
        <begin position="23"/>
        <end position="167"/>
    </location>
</feature>
<accession>A0A812UVC2</accession>
<organism evidence="11 12">
    <name type="scientific">Symbiodinium pilosum</name>
    <name type="common">Dinoflagellate</name>
    <dbReference type="NCBI Taxonomy" id="2952"/>
    <lineage>
        <taxon>Eukaryota</taxon>
        <taxon>Sar</taxon>
        <taxon>Alveolata</taxon>
        <taxon>Dinophyceae</taxon>
        <taxon>Suessiales</taxon>
        <taxon>Symbiodiniaceae</taxon>
        <taxon>Symbiodinium</taxon>
    </lineage>
</organism>
<dbReference type="AlphaFoldDB" id="A0A812UVC2"/>
<keyword evidence="6" id="KW-0808">Transferase</keyword>
<dbReference type="Pfam" id="PF00155">
    <property type="entry name" value="Aminotran_1_2"/>
    <property type="match status" value="1"/>
</dbReference>
<evidence type="ECO:0000256" key="1">
    <source>
        <dbReference type="ARBA" id="ARBA00005011"/>
    </source>
</evidence>
<comment type="caution">
    <text evidence="11">The sequence shown here is derived from an EMBL/GenBank/DDBJ whole genome shotgun (WGS) entry which is preliminary data.</text>
</comment>
<evidence type="ECO:0000256" key="3">
    <source>
        <dbReference type="ARBA" id="ARBA00012748"/>
    </source>
</evidence>
<dbReference type="InterPro" id="IPR004839">
    <property type="entry name" value="Aminotransferase_I/II_large"/>
</dbReference>
<comment type="catalytic activity">
    <reaction evidence="9">
        <text>L-histidinol phosphate + 2-oxoglutarate = 3-(imidazol-4-yl)-2-oxopropyl phosphate + L-glutamate</text>
        <dbReference type="Rhea" id="RHEA:23744"/>
        <dbReference type="ChEBI" id="CHEBI:16810"/>
        <dbReference type="ChEBI" id="CHEBI:29985"/>
        <dbReference type="ChEBI" id="CHEBI:57766"/>
        <dbReference type="ChEBI" id="CHEBI:57980"/>
        <dbReference type="EC" id="2.6.1.9"/>
    </reaction>
</comment>
<dbReference type="GO" id="GO:0000105">
    <property type="term" value="P:L-histidine biosynthetic process"/>
    <property type="evidence" value="ECO:0007669"/>
    <property type="project" value="UniProtKB-KW"/>
</dbReference>
<dbReference type="PANTHER" id="PTHR43643:SF6">
    <property type="entry name" value="HISTIDINOL-PHOSPHATE AMINOTRANSFERASE"/>
    <property type="match status" value="1"/>
</dbReference>
<keyword evidence="8" id="KW-0368">Histidine biosynthesis</keyword>
<evidence type="ECO:0000256" key="7">
    <source>
        <dbReference type="ARBA" id="ARBA00022898"/>
    </source>
</evidence>
<feature type="non-terminal residue" evidence="11">
    <location>
        <position position="1"/>
    </location>
</feature>
<name>A0A812UVC2_SYMPI</name>
<dbReference type="GO" id="GO:0030170">
    <property type="term" value="F:pyridoxal phosphate binding"/>
    <property type="evidence" value="ECO:0007669"/>
    <property type="project" value="InterPro"/>
</dbReference>
<keyword evidence="4" id="KW-0032">Aminotransferase</keyword>
<evidence type="ECO:0000256" key="4">
    <source>
        <dbReference type="ARBA" id="ARBA00022576"/>
    </source>
</evidence>
<dbReference type="OrthoDB" id="2015537at2759"/>
<evidence type="ECO:0000256" key="9">
    <source>
        <dbReference type="ARBA" id="ARBA00047481"/>
    </source>
</evidence>
<dbReference type="SUPFAM" id="SSF53383">
    <property type="entry name" value="PLP-dependent transferases"/>
    <property type="match status" value="1"/>
</dbReference>
<evidence type="ECO:0000313" key="11">
    <source>
        <dbReference type="EMBL" id="CAE7581194.1"/>
    </source>
</evidence>